<keyword evidence="3" id="KW-1185">Reference proteome</keyword>
<evidence type="ECO:0000256" key="1">
    <source>
        <dbReference type="SAM" id="MobiDB-lite"/>
    </source>
</evidence>
<dbReference type="Ensembl" id="ENSGEVT00005012137.1">
    <property type="protein sequence ID" value="ENSGEVP00005011574.1"/>
    <property type="gene ID" value="ENSGEVG00005008175.1"/>
</dbReference>
<reference evidence="2" key="1">
    <citation type="submission" date="2019-06" db="EMBL/GenBank/DDBJ databases">
        <title>G10K-VGP Goodes thornscrub tortoise genome, primary haplotype.</title>
        <authorList>
            <person name="Murphy B."/>
            <person name="Edwards T."/>
            <person name="Rhie A."/>
            <person name="Koren S."/>
            <person name="Phillippy A."/>
            <person name="Fedrigo O."/>
            <person name="Haase B."/>
            <person name="Mountcastle J."/>
            <person name="Lewin H."/>
            <person name="Damas J."/>
            <person name="Howe K."/>
            <person name="Formenti G."/>
            <person name="Myers G."/>
            <person name="Durbin R."/>
            <person name="Jarvis E.D."/>
        </authorList>
    </citation>
    <scope>NUCLEOTIDE SEQUENCE [LARGE SCALE GENOMIC DNA]</scope>
</reference>
<dbReference type="PROSITE" id="PS50096">
    <property type="entry name" value="IQ"/>
    <property type="match status" value="1"/>
</dbReference>
<dbReference type="AlphaFoldDB" id="A0A8C4W9D4"/>
<evidence type="ECO:0000313" key="3">
    <source>
        <dbReference type="Proteomes" id="UP000694390"/>
    </source>
</evidence>
<name>A0A8C4W9D4_9SAUR</name>
<dbReference type="Pfam" id="PF00612">
    <property type="entry name" value="IQ"/>
    <property type="match status" value="2"/>
</dbReference>
<dbReference type="Gene3D" id="1.20.5.190">
    <property type="match status" value="1"/>
</dbReference>
<protein>
    <submittedName>
        <fullName evidence="2">Uncharacterized protein</fullName>
    </submittedName>
</protein>
<organism evidence="2 3">
    <name type="scientific">Gopherus evgoodei</name>
    <name type="common">Goodes thornscrub tortoise</name>
    <dbReference type="NCBI Taxonomy" id="1825980"/>
    <lineage>
        <taxon>Eukaryota</taxon>
        <taxon>Metazoa</taxon>
        <taxon>Chordata</taxon>
        <taxon>Craniata</taxon>
        <taxon>Vertebrata</taxon>
        <taxon>Euteleostomi</taxon>
        <taxon>Archelosauria</taxon>
        <taxon>Testudinata</taxon>
        <taxon>Testudines</taxon>
        <taxon>Cryptodira</taxon>
        <taxon>Durocryptodira</taxon>
        <taxon>Testudinoidea</taxon>
        <taxon>Testudinidae</taxon>
        <taxon>Gopherus</taxon>
    </lineage>
</organism>
<dbReference type="InterPro" id="IPR027417">
    <property type="entry name" value="P-loop_NTPase"/>
</dbReference>
<reference evidence="2" key="3">
    <citation type="submission" date="2025-09" db="UniProtKB">
        <authorList>
            <consortium name="Ensembl"/>
        </authorList>
    </citation>
    <scope>IDENTIFICATION</scope>
</reference>
<proteinExistence type="predicted"/>
<evidence type="ECO:0000313" key="2">
    <source>
        <dbReference type="Ensembl" id="ENSGEVP00005011574.1"/>
    </source>
</evidence>
<accession>A0A8C4W9D4</accession>
<dbReference type="SUPFAM" id="SSF52540">
    <property type="entry name" value="P-loop containing nucleoside triphosphate hydrolases"/>
    <property type="match status" value="1"/>
</dbReference>
<reference evidence="2" key="2">
    <citation type="submission" date="2025-08" db="UniProtKB">
        <authorList>
            <consortium name="Ensembl"/>
        </authorList>
    </citation>
    <scope>IDENTIFICATION</scope>
</reference>
<feature type="region of interest" description="Disordered" evidence="1">
    <location>
        <begin position="1"/>
        <end position="29"/>
    </location>
</feature>
<feature type="compositionally biased region" description="Polar residues" evidence="1">
    <location>
        <begin position="10"/>
        <end position="21"/>
    </location>
</feature>
<dbReference type="GO" id="GO:0005516">
    <property type="term" value="F:calmodulin binding"/>
    <property type="evidence" value="ECO:0007669"/>
    <property type="project" value="TreeGrafter"/>
</dbReference>
<dbReference type="PANTHER" id="PTHR21633">
    <property type="entry name" value="IQ MOTIF CONTAINING F"/>
    <property type="match status" value="1"/>
</dbReference>
<dbReference type="InterPro" id="IPR039887">
    <property type="entry name" value="IQCF"/>
</dbReference>
<dbReference type="Proteomes" id="UP000694390">
    <property type="component" value="Chromosome 7"/>
</dbReference>
<dbReference type="InterPro" id="IPR000048">
    <property type="entry name" value="IQ_motif_EF-hand-BS"/>
</dbReference>
<dbReference type="OrthoDB" id="9821394at2759"/>
<sequence>AGLFPIFPHPSSSVGPKTGHSTPDEDPSRKSAIAIQSWWRGVLTRRTVHQATLCVLVIQRWWRRALRGRSHWESSIRGVAVLVWICKSSKESCGTL</sequence>
<dbReference type="PANTHER" id="PTHR21633:SF10">
    <property type="entry name" value="IQ MOTIF CONTAINING F4"/>
    <property type="match status" value="1"/>
</dbReference>